<comment type="caution">
    <text evidence="2">The sequence shown here is derived from an EMBL/GenBank/DDBJ whole genome shotgun (WGS) entry which is preliminary data.</text>
</comment>
<protein>
    <recommendedName>
        <fullName evidence="1">DUF3943 domain-containing protein</fullName>
    </recommendedName>
</protein>
<evidence type="ECO:0000313" key="2">
    <source>
        <dbReference type="EMBL" id="GLH65792.1"/>
    </source>
</evidence>
<accession>A0ABQ5PTT5</accession>
<gene>
    <name evidence="2" type="ORF">GETHED_01560</name>
</gene>
<reference evidence="2" key="1">
    <citation type="journal article" date="2023" name="Antonie Van Leeuwenhoek">
        <title>Mesoterricola silvestris gen. nov., sp. nov., Mesoterricola sediminis sp. nov., Geothrix oryzae sp. nov., Geothrix edaphica sp. nov., Geothrix rubra sp. nov., and Geothrix limicola sp. nov., six novel members of Acidobacteriota isolated from soils.</title>
        <authorList>
            <person name="Itoh H."/>
            <person name="Sugisawa Y."/>
            <person name="Mise K."/>
            <person name="Xu Z."/>
            <person name="Kuniyasu M."/>
            <person name="Ushijima N."/>
            <person name="Kawano K."/>
            <person name="Kobayashi E."/>
            <person name="Shiratori Y."/>
            <person name="Masuda Y."/>
            <person name="Senoo K."/>
        </authorList>
    </citation>
    <scope>NUCLEOTIDE SEQUENCE</scope>
    <source>
        <strain evidence="2">Red802</strain>
    </source>
</reference>
<dbReference type="Proteomes" id="UP001165044">
    <property type="component" value="Unassembled WGS sequence"/>
</dbReference>
<dbReference type="InterPro" id="IPR025079">
    <property type="entry name" value="DUF3943"/>
</dbReference>
<keyword evidence="3" id="KW-1185">Reference proteome</keyword>
<name>A0ABQ5PTT5_9BACT</name>
<evidence type="ECO:0000313" key="3">
    <source>
        <dbReference type="Proteomes" id="UP001165044"/>
    </source>
</evidence>
<organism evidence="2 3">
    <name type="scientific">Geothrix edaphica</name>
    <dbReference type="NCBI Taxonomy" id="2927976"/>
    <lineage>
        <taxon>Bacteria</taxon>
        <taxon>Pseudomonadati</taxon>
        <taxon>Acidobacteriota</taxon>
        <taxon>Holophagae</taxon>
        <taxon>Holophagales</taxon>
        <taxon>Holophagaceae</taxon>
        <taxon>Geothrix</taxon>
    </lineage>
</organism>
<sequence>MKEPPAGKLQTRSWGTGSSKSYLIPALEIPAFLVLLNGYDRKAYPNQMEDGKKVYSVNLSTFWNHVTHGPWVVDKDAFAMNQFNHPYGGTMYHGFARSAGLSYWESLAYDHMGSLLWEMGGETTKPSYNDQISTGFGGSFLGEVLFRLSNLVLESDDSGSLGFWRHLGATMLSPATGINRMAFGDRFKPVFPSNNPSLRWRLQLGENLHSDLNTRGVTTTSFKKEAALDFDMAYGLPGKSGYSYDRPFDYFDFEFRSLGNLDNPVDNIMIRGLLYGTDYGLGDSYQGIWGLYGGYDYISPYIFRISSTSVSLGTTFQWQISQAAALQGSLLGGVGYAAAGNVTQVGDRDYHLGVAPQGLLALRFILGERVMLDVTGRRYYITGMGGDDPGGREAIVRLNMGFTIRIYDRHALGIQYIASKRNAHYPDRPDSRQSVGTVAIVYNLLGHAGFGATK</sequence>
<evidence type="ECO:0000259" key="1">
    <source>
        <dbReference type="Pfam" id="PF13084"/>
    </source>
</evidence>
<dbReference type="Pfam" id="PF13084">
    <property type="entry name" value="DUF3943"/>
    <property type="match status" value="1"/>
</dbReference>
<proteinExistence type="predicted"/>
<feature type="domain" description="DUF3943" evidence="1">
    <location>
        <begin position="71"/>
        <end position="174"/>
    </location>
</feature>
<dbReference type="EMBL" id="BSDC01000001">
    <property type="protein sequence ID" value="GLH65792.1"/>
    <property type="molecule type" value="Genomic_DNA"/>
</dbReference>